<sequence length="287" mass="30808">MTVPGALLGLALGVGLLLVWRSGPRAPQRRSAPRDDGRRRRLLAAAGLTGINPAQLTALQVVLGLVVAVLVLVTTATVTISLVFGAFGAATPYLLVRRLAHKRRADLREVWPEVVDNLASAVRAGLSLPESLAALAVRGPEVLREPFARFAADHRATGRFADSLDRLKDELADPVGDRIVETLRVAREVGGSDLGRVLRTLATFLREDARARAELETRQGWIVQAARLAVAAPWVVLLLLATQKQTLAAYDSPVGTAILLGGGGVCFLAYRLMLHIGRLPEDVRVLQ</sequence>
<feature type="domain" description="Type II secretion system protein GspF" evidence="7">
    <location>
        <begin position="116"/>
        <end position="240"/>
    </location>
</feature>
<dbReference type="GO" id="GO:0005886">
    <property type="term" value="C:plasma membrane"/>
    <property type="evidence" value="ECO:0007669"/>
    <property type="project" value="UniProtKB-SubCell"/>
</dbReference>
<keyword evidence="5 6" id="KW-0472">Membrane</keyword>
<proteinExistence type="predicted"/>
<feature type="transmembrane region" description="Helical" evidence="6">
    <location>
        <begin position="6"/>
        <end position="23"/>
    </location>
</feature>
<evidence type="ECO:0000256" key="4">
    <source>
        <dbReference type="ARBA" id="ARBA00022989"/>
    </source>
</evidence>
<evidence type="ECO:0000313" key="8">
    <source>
        <dbReference type="EMBL" id="SCX37916.1"/>
    </source>
</evidence>
<evidence type="ECO:0000256" key="5">
    <source>
        <dbReference type="ARBA" id="ARBA00023136"/>
    </source>
</evidence>
<keyword evidence="2" id="KW-1003">Cell membrane</keyword>
<keyword evidence="3 6" id="KW-0812">Transmembrane</keyword>
<keyword evidence="9" id="KW-1185">Reference proteome</keyword>
<evidence type="ECO:0000256" key="1">
    <source>
        <dbReference type="ARBA" id="ARBA00004651"/>
    </source>
</evidence>
<feature type="transmembrane region" description="Helical" evidence="6">
    <location>
        <begin position="220"/>
        <end position="242"/>
    </location>
</feature>
<evidence type="ECO:0000256" key="6">
    <source>
        <dbReference type="SAM" id="Phobius"/>
    </source>
</evidence>
<evidence type="ECO:0000256" key="3">
    <source>
        <dbReference type="ARBA" id="ARBA00022692"/>
    </source>
</evidence>
<dbReference type="Pfam" id="PF00482">
    <property type="entry name" value="T2SSF"/>
    <property type="match status" value="1"/>
</dbReference>
<dbReference type="RefSeq" id="WP_092798908.1">
    <property type="nucleotide sequence ID" value="NZ_FMUH01000001.1"/>
</dbReference>
<dbReference type="Proteomes" id="UP000198981">
    <property type="component" value="Unassembled WGS sequence"/>
</dbReference>
<dbReference type="PANTHER" id="PTHR35007:SF3">
    <property type="entry name" value="POSSIBLE CONSERVED ALANINE RICH MEMBRANE PROTEIN"/>
    <property type="match status" value="1"/>
</dbReference>
<dbReference type="InterPro" id="IPR018076">
    <property type="entry name" value="T2SS_GspF_dom"/>
</dbReference>
<name>A0A1G4X9M3_9ACTN</name>
<evidence type="ECO:0000259" key="7">
    <source>
        <dbReference type="Pfam" id="PF00482"/>
    </source>
</evidence>
<dbReference type="STRING" id="1960309.SAMN03159343_0238"/>
<feature type="transmembrane region" description="Helical" evidence="6">
    <location>
        <begin position="78"/>
        <end position="96"/>
    </location>
</feature>
<feature type="transmembrane region" description="Helical" evidence="6">
    <location>
        <begin position="43"/>
        <end position="72"/>
    </location>
</feature>
<gene>
    <name evidence="8" type="ORF">SAMN03159343_0238</name>
</gene>
<evidence type="ECO:0000256" key="2">
    <source>
        <dbReference type="ARBA" id="ARBA00022475"/>
    </source>
</evidence>
<comment type="subcellular location">
    <subcellularLocation>
        <location evidence="1">Cell membrane</location>
        <topology evidence="1">Multi-pass membrane protein</topology>
    </subcellularLocation>
</comment>
<protein>
    <submittedName>
        <fullName evidence="8">Tight adherence protein B</fullName>
    </submittedName>
</protein>
<reference evidence="9" key="1">
    <citation type="submission" date="2016-10" db="EMBL/GenBank/DDBJ databases">
        <authorList>
            <person name="Varghese N."/>
            <person name="Submissions S."/>
        </authorList>
    </citation>
    <scope>NUCLEOTIDE SEQUENCE [LARGE SCALE GENOMIC DNA]</scope>
    <source>
        <strain evidence="9">DSM 45722</strain>
    </source>
</reference>
<dbReference type="PANTHER" id="PTHR35007">
    <property type="entry name" value="INTEGRAL MEMBRANE PROTEIN-RELATED"/>
    <property type="match status" value="1"/>
</dbReference>
<dbReference type="OrthoDB" id="3217742at2"/>
<organism evidence="8 9">
    <name type="scientific">Klenkia marina</name>
    <dbReference type="NCBI Taxonomy" id="1960309"/>
    <lineage>
        <taxon>Bacteria</taxon>
        <taxon>Bacillati</taxon>
        <taxon>Actinomycetota</taxon>
        <taxon>Actinomycetes</taxon>
        <taxon>Geodermatophilales</taxon>
        <taxon>Geodermatophilaceae</taxon>
        <taxon>Klenkia</taxon>
    </lineage>
</organism>
<dbReference type="EMBL" id="FMUH01000001">
    <property type="protein sequence ID" value="SCX37916.1"/>
    <property type="molecule type" value="Genomic_DNA"/>
</dbReference>
<evidence type="ECO:0000313" key="9">
    <source>
        <dbReference type="Proteomes" id="UP000198981"/>
    </source>
</evidence>
<dbReference type="AlphaFoldDB" id="A0A1G4X9M3"/>
<accession>A0A1G4X9M3</accession>
<dbReference type="Gene3D" id="1.20.81.30">
    <property type="entry name" value="Type II secretion system (T2SS), domain F"/>
    <property type="match status" value="1"/>
</dbReference>
<keyword evidence="4 6" id="KW-1133">Transmembrane helix</keyword>
<dbReference type="InterPro" id="IPR042094">
    <property type="entry name" value="T2SS_GspF_sf"/>
</dbReference>
<feature type="transmembrane region" description="Helical" evidence="6">
    <location>
        <begin position="254"/>
        <end position="274"/>
    </location>
</feature>